<accession>A0ABW9K6Z1</accession>
<comment type="caution">
    <text evidence="1">The sequence shown here is derived from an EMBL/GenBank/DDBJ whole genome shotgun (WGS) entry which is preliminary data.</text>
</comment>
<evidence type="ECO:0000313" key="1">
    <source>
        <dbReference type="EMBL" id="MFN1218170.1"/>
    </source>
</evidence>
<keyword evidence="2" id="KW-1185">Reference proteome</keyword>
<organism evidence="1 2">
    <name type="scientific">Chryseobacterium kwangjuense</name>
    <dbReference type="NCBI Taxonomy" id="267125"/>
    <lineage>
        <taxon>Bacteria</taxon>
        <taxon>Pseudomonadati</taxon>
        <taxon>Bacteroidota</taxon>
        <taxon>Flavobacteriia</taxon>
        <taxon>Flavobacteriales</taxon>
        <taxon>Weeksellaceae</taxon>
        <taxon>Chryseobacterium group</taxon>
        <taxon>Chryseobacterium</taxon>
    </lineage>
</organism>
<gene>
    <name evidence="1" type="ORF">ACKW6Q_14460</name>
</gene>
<evidence type="ECO:0000313" key="2">
    <source>
        <dbReference type="Proteomes" id="UP001634154"/>
    </source>
</evidence>
<name>A0ABW9K6Z1_9FLAO</name>
<protein>
    <submittedName>
        <fullName evidence="1">Uncharacterized protein</fullName>
    </submittedName>
</protein>
<dbReference type="EMBL" id="JBJXVJ010000003">
    <property type="protein sequence ID" value="MFN1218170.1"/>
    <property type="molecule type" value="Genomic_DNA"/>
</dbReference>
<proteinExistence type="predicted"/>
<dbReference type="Proteomes" id="UP001634154">
    <property type="component" value="Unassembled WGS sequence"/>
</dbReference>
<reference evidence="1 2" key="1">
    <citation type="submission" date="2024-12" db="EMBL/GenBank/DDBJ databases">
        <title>Draft genome sequence of Chryseobacterium kwangjuense AG447.</title>
        <authorList>
            <person name="Cheptsov V.S."/>
            <person name="Belov A."/>
            <person name="Zavarzina A.G."/>
        </authorList>
    </citation>
    <scope>NUCLEOTIDE SEQUENCE [LARGE SCALE GENOMIC DNA]</scope>
    <source>
        <strain evidence="1 2">AG447</strain>
    </source>
</reference>
<dbReference type="RefSeq" id="WP_409357208.1">
    <property type="nucleotide sequence ID" value="NZ_JBJXVJ010000003.1"/>
</dbReference>
<sequence>MTPFVSLKNNLQMISLSKYEKNLILSAFQHERKILSEKEFSTEDMDEVNLIKSEIVKQQCTFSYGQLHLVLNYLDLILEKDGKEDKDVLNLQYRINGYLQTLH</sequence>